<proteinExistence type="predicted"/>
<evidence type="ECO:0000313" key="2">
    <source>
        <dbReference type="Proteomes" id="UP000559626"/>
    </source>
</evidence>
<dbReference type="RefSeq" id="WP_169531148.1">
    <property type="nucleotide sequence ID" value="NZ_JABBGH010000002.1"/>
</dbReference>
<sequence length="143" mass="15790">MLATIQFFGEVDLGHYCTFKVAVATPDIRCAISFFGYTDTFQVFGQQLLNFPTDTQATVTFGQGDDINSRLECLLLQAYYLDQAGHTALRIVMDNKATPPAEKRVAFSLAADVSSLMELGRNLLSWPIQAGIGCDIKWQPMVS</sequence>
<gene>
    <name evidence="1" type="ORF">HHL22_10680</name>
</gene>
<organism evidence="1 2">
    <name type="scientific">Hymenobacter polaris</name>
    <dbReference type="NCBI Taxonomy" id="2682546"/>
    <lineage>
        <taxon>Bacteria</taxon>
        <taxon>Pseudomonadati</taxon>
        <taxon>Bacteroidota</taxon>
        <taxon>Cytophagia</taxon>
        <taxon>Cytophagales</taxon>
        <taxon>Hymenobacteraceae</taxon>
        <taxon>Hymenobacter</taxon>
    </lineage>
</organism>
<keyword evidence="2" id="KW-1185">Reference proteome</keyword>
<protein>
    <submittedName>
        <fullName evidence="1">Uncharacterized protein</fullName>
    </submittedName>
</protein>
<name>A0A7Y0FMQ5_9BACT</name>
<dbReference type="AlphaFoldDB" id="A0A7Y0FMQ5"/>
<accession>A0A7Y0FMQ5</accession>
<evidence type="ECO:0000313" key="1">
    <source>
        <dbReference type="EMBL" id="NML65669.1"/>
    </source>
</evidence>
<dbReference type="Proteomes" id="UP000559626">
    <property type="component" value="Unassembled WGS sequence"/>
</dbReference>
<dbReference type="EMBL" id="JABBGH010000002">
    <property type="protein sequence ID" value="NML65669.1"/>
    <property type="molecule type" value="Genomic_DNA"/>
</dbReference>
<reference evidence="1 2" key="1">
    <citation type="submission" date="2020-04" db="EMBL/GenBank/DDBJ databases">
        <title>Hymenobacter polaris sp. nov., isolated from Arctic soil.</title>
        <authorList>
            <person name="Dahal R.H."/>
        </authorList>
    </citation>
    <scope>NUCLEOTIDE SEQUENCE [LARGE SCALE GENOMIC DNA]</scope>
    <source>
        <strain evidence="1 2">RP-2-7</strain>
    </source>
</reference>
<comment type="caution">
    <text evidence="1">The sequence shown here is derived from an EMBL/GenBank/DDBJ whole genome shotgun (WGS) entry which is preliminary data.</text>
</comment>